<keyword evidence="3" id="KW-0539">Nucleus</keyword>
<dbReference type="InterPro" id="IPR015495">
    <property type="entry name" value="Myb_TF_plants"/>
</dbReference>
<dbReference type="Pfam" id="PF00249">
    <property type="entry name" value="Myb_DNA-binding"/>
    <property type="match status" value="1"/>
</dbReference>
<sequence>MADWDRSSTSDNASVVSPDSTRVVALETTNEETSKLEFSEDEEMLIAKMFSLVRERWSLIAGRIPGRNADEIEKYWKSKYSKSQEEIQAQSQDEAQSIGLIEKTGPSTGHPQQFLFPEKKPISVCQPSDTGPQLLGLITAGPQQLLGPKTDGPNSITTDQKLVNPAQDQINQP</sequence>
<dbReference type="GeneID" id="107025480"/>
<dbReference type="SUPFAM" id="SSF46689">
    <property type="entry name" value="Homeodomain-like"/>
    <property type="match status" value="1"/>
</dbReference>
<feature type="region of interest" description="Disordered" evidence="4">
    <location>
        <begin position="1"/>
        <end position="22"/>
    </location>
</feature>
<evidence type="ECO:0000256" key="2">
    <source>
        <dbReference type="ARBA" id="ARBA00023125"/>
    </source>
</evidence>
<evidence type="ECO:0000259" key="5">
    <source>
        <dbReference type="PROSITE" id="PS50090"/>
    </source>
</evidence>
<comment type="subcellular location">
    <subcellularLocation>
        <location evidence="1">Nucleus</location>
    </subcellularLocation>
</comment>
<evidence type="ECO:0000313" key="8">
    <source>
        <dbReference type="RefSeq" id="XP_015081750.1"/>
    </source>
</evidence>
<feature type="domain" description="Myb-like" evidence="5">
    <location>
        <begin position="30"/>
        <end position="80"/>
    </location>
</feature>
<feature type="domain" description="HTH myb-type" evidence="6">
    <location>
        <begin position="30"/>
        <end position="84"/>
    </location>
</feature>
<accession>A0ABM1H818</accession>
<protein>
    <submittedName>
        <fullName evidence="8">Trichome differentiation protein GL1-like</fullName>
    </submittedName>
</protein>
<dbReference type="InterPro" id="IPR009057">
    <property type="entry name" value="Homeodomain-like_sf"/>
</dbReference>
<gene>
    <name evidence="8" type="primary">LOC107025480</name>
</gene>
<keyword evidence="7" id="KW-1185">Reference proteome</keyword>
<feature type="compositionally biased region" description="Polar residues" evidence="4">
    <location>
        <begin position="152"/>
        <end position="173"/>
    </location>
</feature>
<feature type="compositionally biased region" description="Polar residues" evidence="4">
    <location>
        <begin position="86"/>
        <end position="95"/>
    </location>
</feature>
<dbReference type="RefSeq" id="XP_015081750.1">
    <property type="nucleotide sequence ID" value="XM_015226264.2"/>
</dbReference>
<name>A0ABM1H818_SOLPN</name>
<feature type="region of interest" description="Disordered" evidence="4">
    <location>
        <begin position="86"/>
        <end position="173"/>
    </location>
</feature>
<evidence type="ECO:0000256" key="1">
    <source>
        <dbReference type="ARBA" id="ARBA00004123"/>
    </source>
</evidence>
<organism evidence="7 8">
    <name type="scientific">Solanum pennellii</name>
    <name type="common">Tomato</name>
    <name type="synonym">Lycopersicon pennellii</name>
    <dbReference type="NCBI Taxonomy" id="28526"/>
    <lineage>
        <taxon>Eukaryota</taxon>
        <taxon>Viridiplantae</taxon>
        <taxon>Streptophyta</taxon>
        <taxon>Embryophyta</taxon>
        <taxon>Tracheophyta</taxon>
        <taxon>Spermatophyta</taxon>
        <taxon>Magnoliopsida</taxon>
        <taxon>eudicotyledons</taxon>
        <taxon>Gunneridae</taxon>
        <taxon>Pentapetalae</taxon>
        <taxon>asterids</taxon>
        <taxon>lamiids</taxon>
        <taxon>Solanales</taxon>
        <taxon>Solanaceae</taxon>
        <taxon>Solanoideae</taxon>
        <taxon>Solaneae</taxon>
        <taxon>Solanum</taxon>
        <taxon>Solanum subgen. Lycopersicon</taxon>
    </lineage>
</organism>
<feature type="compositionally biased region" description="Polar residues" evidence="4">
    <location>
        <begin position="9"/>
        <end position="20"/>
    </location>
</feature>
<evidence type="ECO:0000256" key="3">
    <source>
        <dbReference type="ARBA" id="ARBA00023242"/>
    </source>
</evidence>
<dbReference type="SMART" id="SM00717">
    <property type="entry name" value="SANT"/>
    <property type="match status" value="1"/>
</dbReference>
<reference evidence="7" key="1">
    <citation type="journal article" date="2014" name="Nat. Genet.">
        <title>The genome of the stress-tolerant wild tomato species Solanum pennellii.</title>
        <authorList>
            <person name="Bolger A."/>
            <person name="Scossa F."/>
            <person name="Bolger M.E."/>
            <person name="Lanz C."/>
            <person name="Maumus F."/>
            <person name="Tohge T."/>
            <person name="Quesneville H."/>
            <person name="Alseekh S."/>
            <person name="Sorensen I."/>
            <person name="Lichtenstein G."/>
            <person name="Fich E.A."/>
            <person name="Conte M."/>
            <person name="Keller H."/>
            <person name="Schneeberger K."/>
            <person name="Schwacke R."/>
            <person name="Ofner I."/>
            <person name="Vrebalov J."/>
            <person name="Xu Y."/>
            <person name="Osorio S."/>
            <person name="Aflitos S.A."/>
            <person name="Schijlen E."/>
            <person name="Jimenez-Gomez J.M."/>
            <person name="Ryngajllo M."/>
            <person name="Kimura S."/>
            <person name="Kumar R."/>
            <person name="Koenig D."/>
            <person name="Headland L.R."/>
            <person name="Maloof J.N."/>
            <person name="Sinha N."/>
            <person name="van Ham R.C."/>
            <person name="Lankhorst R.K."/>
            <person name="Mao L."/>
            <person name="Vogel A."/>
            <person name="Arsova B."/>
            <person name="Panstruga R."/>
            <person name="Fei Z."/>
            <person name="Rose J.K."/>
            <person name="Zamir D."/>
            <person name="Carrari F."/>
            <person name="Giovannoni J.J."/>
            <person name="Weigel D."/>
            <person name="Usadel B."/>
            <person name="Fernie A.R."/>
        </authorList>
    </citation>
    <scope>NUCLEOTIDE SEQUENCE [LARGE SCALE GENOMIC DNA]</scope>
    <source>
        <strain evidence="7">cv. LA0716</strain>
    </source>
</reference>
<evidence type="ECO:0000313" key="7">
    <source>
        <dbReference type="Proteomes" id="UP000694930"/>
    </source>
</evidence>
<dbReference type="PROSITE" id="PS51294">
    <property type="entry name" value="HTH_MYB"/>
    <property type="match status" value="1"/>
</dbReference>
<evidence type="ECO:0000259" key="6">
    <source>
        <dbReference type="PROSITE" id="PS51294"/>
    </source>
</evidence>
<dbReference type="Proteomes" id="UP000694930">
    <property type="component" value="Chromosome 7"/>
</dbReference>
<evidence type="ECO:0000256" key="4">
    <source>
        <dbReference type="SAM" id="MobiDB-lite"/>
    </source>
</evidence>
<dbReference type="PANTHER" id="PTHR47998">
    <property type="entry name" value="TRANSCRIPTION FACTOR MYB51-LIKE ISOFORM X1"/>
    <property type="match status" value="1"/>
</dbReference>
<reference evidence="8" key="2">
    <citation type="submission" date="2025-08" db="UniProtKB">
        <authorList>
            <consortium name="RefSeq"/>
        </authorList>
    </citation>
    <scope>IDENTIFICATION</scope>
</reference>
<dbReference type="PROSITE" id="PS50090">
    <property type="entry name" value="MYB_LIKE"/>
    <property type="match status" value="1"/>
</dbReference>
<dbReference type="Gene3D" id="1.10.10.60">
    <property type="entry name" value="Homeodomain-like"/>
    <property type="match status" value="1"/>
</dbReference>
<dbReference type="PANTHER" id="PTHR47998:SF3">
    <property type="entry name" value="TRANSCRIPTION FACTOR TRY-LIKE"/>
    <property type="match status" value="1"/>
</dbReference>
<proteinExistence type="predicted"/>
<dbReference type="CDD" id="cd00167">
    <property type="entry name" value="SANT"/>
    <property type="match status" value="1"/>
</dbReference>
<dbReference type="InterPro" id="IPR017930">
    <property type="entry name" value="Myb_dom"/>
</dbReference>
<keyword evidence="2" id="KW-0238">DNA-binding</keyword>
<dbReference type="InterPro" id="IPR001005">
    <property type="entry name" value="SANT/Myb"/>
</dbReference>